<keyword evidence="3" id="KW-1185">Reference proteome</keyword>
<proteinExistence type="predicted"/>
<evidence type="ECO:0000313" key="2">
    <source>
        <dbReference type="EMBL" id="KAK7604520.1"/>
    </source>
</evidence>
<dbReference type="AlphaFoldDB" id="A0AAN9YBA3"/>
<dbReference type="Proteomes" id="UP001367676">
    <property type="component" value="Unassembled WGS sequence"/>
</dbReference>
<reference evidence="2 3" key="1">
    <citation type="submission" date="2024-03" db="EMBL/GenBank/DDBJ databases">
        <title>Adaptation during the transition from Ophiocordyceps entomopathogen to insect associate is accompanied by gene loss and intensified selection.</title>
        <authorList>
            <person name="Ward C.M."/>
            <person name="Onetto C.A."/>
            <person name="Borneman A.R."/>
        </authorList>
    </citation>
    <scope>NUCLEOTIDE SEQUENCE [LARGE SCALE GENOMIC DNA]</scope>
    <source>
        <strain evidence="2">AWRI1</strain>
        <tissue evidence="2">Single Adult Female</tissue>
    </source>
</reference>
<protein>
    <submittedName>
        <fullName evidence="2">Uncharacterized protein</fullName>
    </submittedName>
</protein>
<comment type="caution">
    <text evidence="2">The sequence shown here is derived from an EMBL/GenBank/DDBJ whole genome shotgun (WGS) entry which is preliminary data.</text>
</comment>
<evidence type="ECO:0000256" key="1">
    <source>
        <dbReference type="SAM" id="MobiDB-lite"/>
    </source>
</evidence>
<feature type="region of interest" description="Disordered" evidence="1">
    <location>
        <begin position="72"/>
        <end position="93"/>
    </location>
</feature>
<organism evidence="2 3">
    <name type="scientific">Parthenolecanium corni</name>
    <dbReference type="NCBI Taxonomy" id="536013"/>
    <lineage>
        <taxon>Eukaryota</taxon>
        <taxon>Metazoa</taxon>
        <taxon>Ecdysozoa</taxon>
        <taxon>Arthropoda</taxon>
        <taxon>Hexapoda</taxon>
        <taxon>Insecta</taxon>
        <taxon>Pterygota</taxon>
        <taxon>Neoptera</taxon>
        <taxon>Paraneoptera</taxon>
        <taxon>Hemiptera</taxon>
        <taxon>Sternorrhyncha</taxon>
        <taxon>Coccoidea</taxon>
        <taxon>Coccidae</taxon>
        <taxon>Parthenolecanium</taxon>
    </lineage>
</organism>
<name>A0AAN9YBA3_9HEMI</name>
<sequence length="110" mass="12765">MLCGRTSELRPTEILNSQEDNLYLFCAIYIFYNVHLQRLHGASSMAMQSNHLNNVRYELRKRTAQRDIYELSTDAEATDEHGEEVSRSGNSGDDIYHKVFAQFVYDAQKK</sequence>
<gene>
    <name evidence="2" type="ORF">V9T40_005706</name>
</gene>
<dbReference type="EMBL" id="JBBCAQ010000003">
    <property type="protein sequence ID" value="KAK7604520.1"/>
    <property type="molecule type" value="Genomic_DNA"/>
</dbReference>
<evidence type="ECO:0000313" key="3">
    <source>
        <dbReference type="Proteomes" id="UP001367676"/>
    </source>
</evidence>
<accession>A0AAN9YBA3</accession>